<organism evidence="1 2">
    <name type="scientific">Stenomitos frigidus ULC18</name>
    <dbReference type="NCBI Taxonomy" id="2107698"/>
    <lineage>
        <taxon>Bacteria</taxon>
        <taxon>Bacillati</taxon>
        <taxon>Cyanobacteriota</taxon>
        <taxon>Cyanophyceae</taxon>
        <taxon>Leptolyngbyales</taxon>
        <taxon>Leptolyngbyaceae</taxon>
        <taxon>Stenomitos</taxon>
    </lineage>
</organism>
<dbReference type="EMBL" id="PVWK01000052">
    <property type="protein sequence ID" value="PSB30422.1"/>
    <property type="molecule type" value="Genomic_DNA"/>
</dbReference>
<dbReference type="AlphaFoldDB" id="A0A2T1ECE1"/>
<keyword evidence="2" id="KW-1185">Reference proteome</keyword>
<accession>A0A2T1ECE1</accession>
<name>A0A2T1ECE1_9CYAN</name>
<sequence>MDIHLGDILTAENGAFYRVIECKENIISLIRLNGYTSFSCSLAFAKAQFQASQSPSVAYNRSI</sequence>
<protein>
    <submittedName>
        <fullName evidence="1">Uncharacterized protein</fullName>
    </submittedName>
</protein>
<reference evidence="1 2" key="2">
    <citation type="submission" date="2018-03" db="EMBL/GenBank/DDBJ databases">
        <title>The ancient ancestry and fast evolution of plastids.</title>
        <authorList>
            <person name="Moore K.R."/>
            <person name="Magnabosco C."/>
            <person name="Momper L."/>
            <person name="Gold D.A."/>
            <person name="Bosak T."/>
            <person name="Fournier G.P."/>
        </authorList>
    </citation>
    <scope>NUCLEOTIDE SEQUENCE [LARGE SCALE GENOMIC DNA]</scope>
    <source>
        <strain evidence="1 2">ULC18</strain>
    </source>
</reference>
<dbReference type="Proteomes" id="UP000239576">
    <property type="component" value="Unassembled WGS sequence"/>
</dbReference>
<gene>
    <name evidence="1" type="ORF">C7B82_08970</name>
</gene>
<proteinExistence type="predicted"/>
<evidence type="ECO:0000313" key="2">
    <source>
        <dbReference type="Proteomes" id="UP000239576"/>
    </source>
</evidence>
<evidence type="ECO:0000313" key="1">
    <source>
        <dbReference type="EMBL" id="PSB30422.1"/>
    </source>
</evidence>
<reference evidence="2" key="1">
    <citation type="submission" date="2018-02" db="EMBL/GenBank/DDBJ databases">
        <authorList>
            <person name="Moore K."/>
            <person name="Momper L."/>
        </authorList>
    </citation>
    <scope>NUCLEOTIDE SEQUENCE [LARGE SCALE GENOMIC DNA]</scope>
    <source>
        <strain evidence="2">ULC18</strain>
    </source>
</reference>
<comment type="caution">
    <text evidence="1">The sequence shown here is derived from an EMBL/GenBank/DDBJ whole genome shotgun (WGS) entry which is preliminary data.</text>
</comment>